<feature type="domain" description="N-acetyltransferase" evidence="1">
    <location>
        <begin position="4"/>
        <end position="152"/>
    </location>
</feature>
<name>A0A147IXR8_9SPHN</name>
<dbReference type="InterPro" id="IPR000182">
    <property type="entry name" value="GNAT_dom"/>
</dbReference>
<evidence type="ECO:0000259" key="1">
    <source>
        <dbReference type="PROSITE" id="PS51186"/>
    </source>
</evidence>
<dbReference type="Gene3D" id="3.40.630.30">
    <property type="match status" value="1"/>
</dbReference>
<dbReference type="OrthoDB" id="2380306at2"/>
<organism evidence="2 3">
    <name type="scientific">Sphingomonas yabuuchiae</name>
    <dbReference type="NCBI Taxonomy" id="172044"/>
    <lineage>
        <taxon>Bacteria</taxon>
        <taxon>Pseudomonadati</taxon>
        <taxon>Pseudomonadota</taxon>
        <taxon>Alphaproteobacteria</taxon>
        <taxon>Sphingomonadales</taxon>
        <taxon>Sphingomonadaceae</taxon>
        <taxon>Sphingomonas</taxon>
    </lineage>
</organism>
<sequence>MSDVVVRPYAETDRDAVLSIFDANRATYFGAGDRDWLVETLDEPDGPAFVVAIDGRAAAFGGYEVWEHYNKALLYWGMAAPAYHGCGLGRLLLLARLHHVAVHARPVTRYVTVDTSPQVAPFFLRCGFEQTAVWPEGYRSGMTMNELRFDLAKVSADELATRCDDALAAVVRILSSTERYGRTSQA</sequence>
<dbReference type="Proteomes" id="UP000073923">
    <property type="component" value="Unassembled WGS sequence"/>
</dbReference>
<comment type="caution">
    <text evidence="2">The sequence shown here is derived from an EMBL/GenBank/DDBJ whole genome shotgun (WGS) entry which is preliminary data.</text>
</comment>
<protein>
    <submittedName>
        <fullName evidence="2">GCN5 family acetyltransferase</fullName>
    </submittedName>
</protein>
<dbReference type="PATRIC" id="fig|172044.3.peg.613"/>
<evidence type="ECO:0000313" key="3">
    <source>
        <dbReference type="Proteomes" id="UP000073923"/>
    </source>
</evidence>
<dbReference type="EMBL" id="LDTF01000015">
    <property type="protein sequence ID" value="KTW00321.1"/>
    <property type="molecule type" value="Genomic_DNA"/>
</dbReference>
<keyword evidence="2" id="KW-0808">Transferase</keyword>
<dbReference type="InterPro" id="IPR016181">
    <property type="entry name" value="Acyl_CoA_acyltransferase"/>
</dbReference>
<dbReference type="RefSeq" id="WP_058744656.1">
    <property type="nucleotide sequence ID" value="NZ_LDTF01000015.1"/>
</dbReference>
<reference evidence="2 3" key="1">
    <citation type="journal article" date="2016" name="Front. Microbiol.">
        <title>Genomic Resource of Rice Seed Associated Bacteria.</title>
        <authorList>
            <person name="Midha S."/>
            <person name="Bansal K."/>
            <person name="Sharma S."/>
            <person name="Kumar N."/>
            <person name="Patil P.P."/>
            <person name="Chaudhry V."/>
            <person name="Patil P.B."/>
        </authorList>
    </citation>
    <scope>NUCLEOTIDE SEQUENCE [LARGE SCALE GENOMIC DNA]</scope>
    <source>
        <strain evidence="2 3">NS355</strain>
    </source>
</reference>
<gene>
    <name evidence="2" type="ORF">NS355_04795</name>
</gene>
<dbReference type="AlphaFoldDB" id="A0A147IXR8"/>
<dbReference type="GO" id="GO:0016747">
    <property type="term" value="F:acyltransferase activity, transferring groups other than amino-acyl groups"/>
    <property type="evidence" value="ECO:0007669"/>
    <property type="project" value="InterPro"/>
</dbReference>
<dbReference type="Pfam" id="PF00583">
    <property type="entry name" value="Acetyltransf_1"/>
    <property type="match status" value="1"/>
</dbReference>
<evidence type="ECO:0000313" key="2">
    <source>
        <dbReference type="EMBL" id="KTW00321.1"/>
    </source>
</evidence>
<dbReference type="SUPFAM" id="SSF55729">
    <property type="entry name" value="Acyl-CoA N-acyltransferases (Nat)"/>
    <property type="match status" value="1"/>
</dbReference>
<proteinExistence type="predicted"/>
<accession>A0A147IXR8</accession>
<dbReference type="PROSITE" id="PS51186">
    <property type="entry name" value="GNAT"/>
    <property type="match status" value="1"/>
</dbReference>